<evidence type="ECO:0000313" key="2">
    <source>
        <dbReference type="EMBL" id="GJT86126.1"/>
    </source>
</evidence>
<gene>
    <name evidence="2" type="ORF">Tco_1067843</name>
</gene>
<keyword evidence="1" id="KW-0328">Glycosyltransferase</keyword>
<evidence type="ECO:0000256" key="1">
    <source>
        <dbReference type="ARBA" id="ARBA00022676"/>
    </source>
</evidence>
<dbReference type="PANTHER" id="PTHR48046:SF1">
    <property type="entry name" value="GLYCOSYLTRANSFERASE-RELATED"/>
    <property type="match status" value="1"/>
</dbReference>
<keyword evidence="1" id="KW-0808">Transferase</keyword>
<evidence type="ECO:0000313" key="3">
    <source>
        <dbReference type="Proteomes" id="UP001151760"/>
    </source>
</evidence>
<comment type="caution">
    <text evidence="2">The sequence shown here is derived from an EMBL/GenBank/DDBJ whole genome shotgun (WGS) entry which is preliminary data.</text>
</comment>
<organism evidence="2 3">
    <name type="scientific">Tanacetum coccineum</name>
    <dbReference type="NCBI Taxonomy" id="301880"/>
    <lineage>
        <taxon>Eukaryota</taxon>
        <taxon>Viridiplantae</taxon>
        <taxon>Streptophyta</taxon>
        <taxon>Embryophyta</taxon>
        <taxon>Tracheophyta</taxon>
        <taxon>Spermatophyta</taxon>
        <taxon>Magnoliopsida</taxon>
        <taxon>eudicotyledons</taxon>
        <taxon>Gunneridae</taxon>
        <taxon>Pentapetalae</taxon>
        <taxon>asterids</taxon>
        <taxon>campanulids</taxon>
        <taxon>Asterales</taxon>
        <taxon>Asteraceae</taxon>
        <taxon>Asteroideae</taxon>
        <taxon>Anthemideae</taxon>
        <taxon>Anthemidinae</taxon>
        <taxon>Tanacetum</taxon>
    </lineage>
</organism>
<reference evidence="2" key="1">
    <citation type="journal article" date="2022" name="Int. J. Mol. Sci.">
        <title>Draft Genome of Tanacetum Coccineum: Genomic Comparison of Closely Related Tanacetum-Family Plants.</title>
        <authorList>
            <person name="Yamashiro T."/>
            <person name="Shiraishi A."/>
            <person name="Nakayama K."/>
            <person name="Satake H."/>
        </authorList>
    </citation>
    <scope>NUCLEOTIDE SEQUENCE</scope>
</reference>
<dbReference type="EMBL" id="BQNB010019516">
    <property type="protein sequence ID" value="GJT86126.1"/>
    <property type="molecule type" value="Genomic_DNA"/>
</dbReference>
<dbReference type="PANTHER" id="PTHR48046">
    <property type="entry name" value="UDP-GLYCOSYLTRANSFERASE 72E1"/>
    <property type="match status" value="1"/>
</dbReference>
<reference evidence="2" key="2">
    <citation type="submission" date="2022-01" db="EMBL/GenBank/DDBJ databases">
        <authorList>
            <person name="Yamashiro T."/>
            <person name="Shiraishi A."/>
            <person name="Satake H."/>
            <person name="Nakayama K."/>
        </authorList>
    </citation>
    <scope>NUCLEOTIDE SEQUENCE</scope>
</reference>
<proteinExistence type="predicted"/>
<sequence length="167" mass="19012">MQEKLKFSKSQGASTPAEIQCMQNIPYALVVGLIMYVVRCTRPDVAVSTQKHIKFLALTMYFHVLDKKVIGQYVDQIEPLKVHGYEPVYCEDVPDPMLDQTKPQFDKYVRMGIDFTSLSDGIILNTWRDMDYASLDALKYNHDLRSVVKVSVYDIGPLSREVDPASS</sequence>
<dbReference type="Gene3D" id="3.40.50.2000">
    <property type="entry name" value="Glycogen Phosphorylase B"/>
    <property type="match status" value="1"/>
</dbReference>
<accession>A0ABQ5HFH0</accession>
<protein>
    <submittedName>
        <fullName evidence="2">Uncharacterized protein</fullName>
    </submittedName>
</protein>
<keyword evidence="3" id="KW-1185">Reference proteome</keyword>
<dbReference type="Proteomes" id="UP001151760">
    <property type="component" value="Unassembled WGS sequence"/>
</dbReference>
<name>A0ABQ5HFH0_9ASTR</name>